<gene>
    <name evidence="2" type="primary">ga11136</name>
    <name evidence="2" type="ORF">PR202_ga11136</name>
</gene>
<sequence length="88" mass="9147">MCVDTAVRSSKKKRKQAADDDDDEKRRKEQRSAAVCTAASAGAVGAGAAGAGHDLRSSSGIHGRSGAGKMDGAHCRVPERRKGKIGKR</sequence>
<feature type="compositionally biased region" description="Low complexity" evidence="1">
    <location>
        <begin position="32"/>
        <end position="43"/>
    </location>
</feature>
<feature type="region of interest" description="Disordered" evidence="1">
    <location>
        <begin position="1"/>
        <end position="88"/>
    </location>
</feature>
<comment type="caution">
    <text evidence="2">The sequence shown here is derived from an EMBL/GenBank/DDBJ whole genome shotgun (WGS) entry which is preliminary data.</text>
</comment>
<dbReference type="AlphaFoldDB" id="A0AAV5C8M6"/>
<name>A0AAV5C8M6_ELECO</name>
<feature type="compositionally biased region" description="Basic and acidic residues" evidence="1">
    <location>
        <begin position="71"/>
        <end position="80"/>
    </location>
</feature>
<dbReference type="EMBL" id="BQKI01000005">
    <property type="protein sequence ID" value="GJM94489.1"/>
    <property type="molecule type" value="Genomic_DNA"/>
</dbReference>
<dbReference type="Proteomes" id="UP001054889">
    <property type="component" value="Unassembled WGS sequence"/>
</dbReference>
<reference evidence="2" key="2">
    <citation type="submission" date="2021-12" db="EMBL/GenBank/DDBJ databases">
        <title>Resequencing data analysis of finger millet.</title>
        <authorList>
            <person name="Hatakeyama M."/>
            <person name="Aluri S."/>
            <person name="Balachadran M.T."/>
            <person name="Sivarajan S.R."/>
            <person name="Poveda L."/>
            <person name="Shimizu-Inatsugi R."/>
            <person name="Schlapbach R."/>
            <person name="Sreeman S.M."/>
            <person name="Shimizu K.K."/>
        </authorList>
    </citation>
    <scope>NUCLEOTIDE SEQUENCE</scope>
</reference>
<proteinExistence type="predicted"/>
<protein>
    <submittedName>
        <fullName evidence="2">Uncharacterized protein</fullName>
    </submittedName>
</protein>
<evidence type="ECO:0000256" key="1">
    <source>
        <dbReference type="SAM" id="MobiDB-lite"/>
    </source>
</evidence>
<reference evidence="2" key="1">
    <citation type="journal article" date="2018" name="DNA Res.">
        <title>Multiple hybrid de novo genome assembly of finger millet, an orphan allotetraploid crop.</title>
        <authorList>
            <person name="Hatakeyama M."/>
            <person name="Aluri S."/>
            <person name="Balachadran M.T."/>
            <person name="Sivarajan S.R."/>
            <person name="Patrignani A."/>
            <person name="Gruter S."/>
            <person name="Poveda L."/>
            <person name="Shimizu-Inatsugi R."/>
            <person name="Baeten J."/>
            <person name="Francoijs K.J."/>
            <person name="Nataraja K.N."/>
            <person name="Reddy Y.A.N."/>
            <person name="Phadnis S."/>
            <person name="Ravikumar R.L."/>
            <person name="Schlapbach R."/>
            <person name="Sreeman S.M."/>
            <person name="Shimizu K.K."/>
        </authorList>
    </citation>
    <scope>NUCLEOTIDE SEQUENCE</scope>
</reference>
<organism evidence="2 3">
    <name type="scientific">Eleusine coracana subsp. coracana</name>
    <dbReference type="NCBI Taxonomy" id="191504"/>
    <lineage>
        <taxon>Eukaryota</taxon>
        <taxon>Viridiplantae</taxon>
        <taxon>Streptophyta</taxon>
        <taxon>Embryophyta</taxon>
        <taxon>Tracheophyta</taxon>
        <taxon>Spermatophyta</taxon>
        <taxon>Magnoliopsida</taxon>
        <taxon>Liliopsida</taxon>
        <taxon>Poales</taxon>
        <taxon>Poaceae</taxon>
        <taxon>PACMAD clade</taxon>
        <taxon>Chloridoideae</taxon>
        <taxon>Cynodonteae</taxon>
        <taxon>Eleusininae</taxon>
        <taxon>Eleusine</taxon>
    </lineage>
</organism>
<accession>A0AAV5C8M6</accession>
<keyword evidence="3" id="KW-1185">Reference proteome</keyword>
<evidence type="ECO:0000313" key="2">
    <source>
        <dbReference type="EMBL" id="GJM94489.1"/>
    </source>
</evidence>
<evidence type="ECO:0000313" key="3">
    <source>
        <dbReference type="Proteomes" id="UP001054889"/>
    </source>
</evidence>